<keyword evidence="4" id="KW-1185">Reference proteome</keyword>
<dbReference type="SMART" id="SM00908">
    <property type="entry name" value="Gal-bind_lectin"/>
    <property type="match status" value="2"/>
</dbReference>
<name>A0A914VVB1_9BILA</name>
<dbReference type="PANTHER" id="PTHR11346:SF147">
    <property type="entry name" value="GALECTIN"/>
    <property type="match status" value="1"/>
</dbReference>
<accession>A0A914VVB1</accession>
<dbReference type="WBParaSite" id="PSAMB.scaffold2540size22667.g18165.t2">
    <property type="protein sequence ID" value="PSAMB.scaffold2540size22667.g18165.t2"/>
    <property type="gene ID" value="PSAMB.scaffold2540size22667.g18165"/>
</dbReference>
<dbReference type="PROSITE" id="PS51304">
    <property type="entry name" value="GALECTIN"/>
    <property type="match status" value="2"/>
</dbReference>
<evidence type="ECO:0000259" key="3">
    <source>
        <dbReference type="PROSITE" id="PS51304"/>
    </source>
</evidence>
<dbReference type="SMART" id="SM00276">
    <property type="entry name" value="GLECT"/>
    <property type="match status" value="2"/>
</dbReference>
<dbReference type="InterPro" id="IPR044156">
    <property type="entry name" value="Galectin-like"/>
</dbReference>
<organism evidence="4 5">
    <name type="scientific">Plectus sambesii</name>
    <dbReference type="NCBI Taxonomy" id="2011161"/>
    <lineage>
        <taxon>Eukaryota</taxon>
        <taxon>Metazoa</taxon>
        <taxon>Ecdysozoa</taxon>
        <taxon>Nematoda</taxon>
        <taxon>Chromadorea</taxon>
        <taxon>Plectida</taxon>
        <taxon>Plectina</taxon>
        <taxon>Plectoidea</taxon>
        <taxon>Plectidae</taxon>
        <taxon>Plectus</taxon>
    </lineage>
</organism>
<reference evidence="5" key="1">
    <citation type="submission" date="2022-11" db="UniProtKB">
        <authorList>
            <consortium name="WormBaseParasite"/>
        </authorList>
    </citation>
    <scope>IDENTIFICATION</scope>
</reference>
<feature type="domain" description="Galectin" evidence="3">
    <location>
        <begin position="1"/>
        <end position="140"/>
    </location>
</feature>
<feature type="domain" description="Galectin" evidence="3">
    <location>
        <begin position="173"/>
        <end position="305"/>
    </location>
</feature>
<dbReference type="Proteomes" id="UP000887566">
    <property type="component" value="Unplaced"/>
</dbReference>
<proteinExistence type="predicted"/>
<protein>
    <recommendedName>
        <fullName evidence="2">Galectin</fullName>
    </recommendedName>
</protein>
<sequence length="305" mass="33889">MIPGGMFPGRAIIVKGMVMAGGAKRFQINLCCGLLVEGDHTDNKALHFNPRFEIPAWYVSGDTDIVLNSSINNSWGEEERCNNVLTPGQPFQLRILALTDCFKIAVNGKHLCDYNHRLPLHTVRIIYINGGVQVDLIEYQGEMEAQNIPPQATAPPSEDAVSTGVIRRPPIPFDLPVTGGFTNGRQLILTGTPRMNAETFCINFCSAHETFFHFNVRFAASSEKKNVIVRNSTKNGKWLTEERQASTFPFITGGTFDITIEADADFFKVSVNGAHLMIFNYRDDPKLIDRISIDGDLTLQQAQLI</sequence>
<evidence type="ECO:0000256" key="1">
    <source>
        <dbReference type="ARBA" id="ARBA00022734"/>
    </source>
</evidence>
<evidence type="ECO:0000313" key="4">
    <source>
        <dbReference type="Proteomes" id="UP000887566"/>
    </source>
</evidence>
<dbReference type="CDD" id="cd00070">
    <property type="entry name" value="GLECT"/>
    <property type="match status" value="2"/>
</dbReference>
<dbReference type="InterPro" id="IPR013320">
    <property type="entry name" value="ConA-like_dom_sf"/>
</dbReference>
<evidence type="ECO:0000256" key="2">
    <source>
        <dbReference type="RuleBase" id="RU102079"/>
    </source>
</evidence>
<dbReference type="GO" id="GO:0030246">
    <property type="term" value="F:carbohydrate binding"/>
    <property type="evidence" value="ECO:0007669"/>
    <property type="project" value="UniProtKB-UniRule"/>
</dbReference>
<dbReference type="Pfam" id="PF00337">
    <property type="entry name" value="Gal-bind_lectin"/>
    <property type="match status" value="2"/>
</dbReference>
<dbReference type="Gene3D" id="2.60.120.200">
    <property type="match status" value="2"/>
</dbReference>
<dbReference type="SUPFAM" id="SSF49899">
    <property type="entry name" value="Concanavalin A-like lectins/glucanases"/>
    <property type="match status" value="2"/>
</dbReference>
<keyword evidence="1 2" id="KW-0430">Lectin</keyword>
<dbReference type="PANTHER" id="PTHR11346">
    <property type="entry name" value="GALECTIN"/>
    <property type="match status" value="1"/>
</dbReference>
<dbReference type="AlphaFoldDB" id="A0A914VVB1"/>
<dbReference type="InterPro" id="IPR001079">
    <property type="entry name" value="Galectin_CRD"/>
</dbReference>
<evidence type="ECO:0000313" key="5">
    <source>
        <dbReference type="WBParaSite" id="PSAMB.scaffold2540size22667.g18165.t2"/>
    </source>
</evidence>